<feature type="chain" id="PRO_5046475408" evidence="2">
    <location>
        <begin position="24"/>
        <end position="107"/>
    </location>
</feature>
<gene>
    <name evidence="3" type="ORF">ABZ921_00920</name>
</gene>
<proteinExistence type="predicted"/>
<evidence type="ECO:0000313" key="4">
    <source>
        <dbReference type="Proteomes" id="UP001551176"/>
    </source>
</evidence>
<organism evidence="3 4">
    <name type="scientific">Streptomyces atriruber</name>
    <dbReference type="NCBI Taxonomy" id="545121"/>
    <lineage>
        <taxon>Bacteria</taxon>
        <taxon>Bacillati</taxon>
        <taxon>Actinomycetota</taxon>
        <taxon>Actinomycetes</taxon>
        <taxon>Kitasatosporales</taxon>
        <taxon>Streptomycetaceae</taxon>
        <taxon>Streptomyces</taxon>
    </lineage>
</organism>
<feature type="compositionally biased region" description="Basic and acidic residues" evidence="1">
    <location>
        <begin position="55"/>
        <end position="64"/>
    </location>
</feature>
<keyword evidence="4" id="KW-1185">Reference proteome</keyword>
<feature type="region of interest" description="Disordered" evidence="1">
    <location>
        <begin position="54"/>
        <end position="107"/>
    </location>
</feature>
<protein>
    <submittedName>
        <fullName evidence="3">Uncharacterized protein</fullName>
    </submittedName>
</protein>
<dbReference type="RefSeq" id="WP_359343107.1">
    <property type="nucleotide sequence ID" value="NZ_JBEYXV010000001.1"/>
</dbReference>
<sequence length="107" mass="11116">MRALMIVVAALAAVAMPTAAAFADTTEIHHTTTGPPPRLTPREEIQPAAHIVGDLARKSAERSTGRPVGMLPERGRDATSDPVALTRAAEPAPEQGDRAAGSSRGIE</sequence>
<dbReference type="EMBL" id="JBEYXV010000001">
    <property type="protein sequence ID" value="MEU6819159.1"/>
    <property type="molecule type" value="Genomic_DNA"/>
</dbReference>
<reference evidence="3 4" key="1">
    <citation type="submission" date="2024-06" db="EMBL/GenBank/DDBJ databases">
        <title>The Natural Products Discovery Center: Release of the First 8490 Sequenced Strains for Exploring Actinobacteria Biosynthetic Diversity.</title>
        <authorList>
            <person name="Kalkreuter E."/>
            <person name="Kautsar S.A."/>
            <person name="Yang D."/>
            <person name="Bader C.D."/>
            <person name="Teijaro C.N."/>
            <person name="Fluegel L."/>
            <person name="Davis C.M."/>
            <person name="Simpson J.R."/>
            <person name="Lauterbach L."/>
            <person name="Steele A.D."/>
            <person name="Gui C."/>
            <person name="Meng S."/>
            <person name="Li G."/>
            <person name="Viehrig K."/>
            <person name="Ye F."/>
            <person name="Su P."/>
            <person name="Kiefer A.F."/>
            <person name="Nichols A."/>
            <person name="Cepeda A.J."/>
            <person name="Yan W."/>
            <person name="Fan B."/>
            <person name="Jiang Y."/>
            <person name="Adhikari A."/>
            <person name="Zheng C.-J."/>
            <person name="Schuster L."/>
            <person name="Cowan T.M."/>
            <person name="Smanski M.J."/>
            <person name="Chevrette M.G."/>
            <person name="De Carvalho L.P.S."/>
            <person name="Shen B."/>
        </authorList>
    </citation>
    <scope>NUCLEOTIDE SEQUENCE [LARGE SCALE GENOMIC DNA]</scope>
    <source>
        <strain evidence="3 4">NPDC046838</strain>
    </source>
</reference>
<accession>A0ABV3BDT4</accession>
<feature type="signal peptide" evidence="2">
    <location>
        <begin position="1"/>
        <end position="23"/>
    </location>
</feature>
<evidence type="ECO:0000313" key="3">
    <source>
        <dbReference type="EMBL" id="MEU6819159.1"/>
    </source>
</evidence>
<evidence type="ECO:0000256" key="2">
    <source>
        <dbReference type="SAM" id="SignalP"/>
    </source>
</evidence>
<evidence type="ECO:0000256" key="1">
    <source>
        <dbReference type="SAM" id="MobiDB-lite"/>
    </source>
</evidence>
<name>A0ABV3BDT4_9ACTN</name>
<keyword evidence="2" id="KW-0732">Signal</keyword>
<comment type="caution">
    <text evidence="3">The sequence shown here is derived from an EMBL/GenBank/DDBJ whole genome shotgun (WGS) entry which is preliminary data.</text>
</comment>
<dbReference type="Proteomes" id="UP001551176">
    <property type="component" value="Unassembled WGS sequence"/>
</dbReference>